<keyword evidence="2" id="KW-1185">Reference proteome</keyword>
<organism evidence="1 2">
    <name type="scientific">Opisthorchis viverrini</name>
    <name type="common">Southeast Asian liver fluke</name>
    <dbReference type="NCBI Taxonomy" id="6198"/>
    <lineage>
        <taxon>Eukaryota</taxon>
        <taxon>Metazoa</taxon>
        <taxon>Spiralia</taxon>
        <taxon>Lophotrochozoa</taxon>
        <taxon>Platyhelminthes</taxon>
        <taxon>Trematoda</taxon>
        <taxon>Digenea</taxon>
        <taxon>Opisthorchiida</taxon>
        <taxon>Opisthorchiata</taxon>
        <taxon>Opisthorchiidae</taxon>
        <taxon>Opisthorchis</taxon>
    </lineage>
</organism>
<protein>
    <submittedName>
        <fullName evidence="1">Uncharacterized protein</fullName>
    </submittedName>
</protein>
<dbReference type="RefSeq" id="XP_009168204.1">
    <property type="nucleotide sequence ID" value="XM_009169940.1"/>
</dbReference>
<dbReference type="CTD" id="20319222"/>
<dbReference type="InterPro" id="IPR036397">
    <property type="entry name" value="RNaseH_sf"/>
</dbReference>
<dbReference type="InterPro" id="IPR012337">
    <property type="entry name" value="RNaseH-like_sf"/>
</dbReference>
<dbReference type="PANTHER" id="PTHR47331">
    <property type="entry name" value="PHD-TYPE DOMAIN-CONTAINING PROTEIN"/>
    <property type="match status" value="1"/>
</dbReference>
<dbReference type="KEGG" id="ovi:T265_05040"/>
<sequence length="392" mass="44551">MNPPHEMTWVGSRWLGSWEANLLTGRFVFRIQPQHLHRSCLESANLAVFQSRCYLRVVPFRRGILPDCPSLDTGNREAEVGFEPRTVRKHEGWDTVRLSTPRQGGREAEVGFKPRTFRSVNPRSSHFSHLAFQDGVPACAWLETFGKPGSMLTLIVPSGSVAARQKWVLQLNRFLCCIDHEFTLRLEVDAGTHTNTLDSTNSARPKKARFINRRGSPKKRLSDRGSNCVGAELELRQCLKSLDCDPVNERMIAHGIEWHFNPLYSRHRGGQWERQIPSIRRVLSVVSREQVLTDESLSALLTEVERILNNHPLVPVYGDPDSDVLTPSHLLLLRGQIELSDDMISIRDTYTRCSTTSVPSWHATRRKHEGSDTLELPTHRRCSGHAEVAFQT</sequence>
<dbReference type="Gene3D" id="3.30.420.10">
    <property type="entry name" value="Ribonuclease H-like superfamily/Ribonuclease H"/>
    <property type="match status" value="1"/>
</dbReference>
<dbReference type="Proteomes" id="UP000054324">
    <property type="component" value="Unassembled WGS sequence"/>
</dbReference>
<proteinExistence type="predicted"/>
<dbReference type="EMBL" id="KL596708">
    <property type="protein sequence ID" value="KER28065.1"/>
    <property type="molecule type" value="Genomic_DNA"/>
</dbReference>
<dbReference type="GO" id="GO:0003676">
    <property type="term" value="F:nucleic acid binding"/>
    <property type="evidence" value="ECO:0007669"/>
    <property type="project" value="InterPro"/>
</dbReference>
<dbReference type="OrthoDB" id="8046937at2759"/>
<gene>
    <name evidence="1" type="ORF">T265_05040</name>
</gene>
<evidence type="ECO:0000313" key="2">
    <source>
        <dbReference type="Proteomes" id="UP000054324"/>
    </source>
</evidence>
<name>A0A074ZXJ0_OPIVI</name>
<dbReference type="PANTHER" id="PTHR47331:SF1">
    <property type="entry name" value="GAG-LIKE PROTEIN"/>
    <property type="match status" value="1"/>
</dbReference>
<reference evidence="1 2" key="1">
    <citation type="submission" date="2013-11" db="EMBL/GenBank/DDBJ databases">
        <title>Opisthorchis viverrini - life in the bile duct.</title>
        <authorList>
            <person name="Young N.D."/>
            <person name="Nagarajan N."/>
            <person name="Lin S.J."/>
            <person name="Korhonen P.K."/>
            <person name="Jex A.R."/>
            <person name="Hall R.S."/>
            <person name="Safavi-Hemami H."/>
            <person name="Kaewkong W."/>
            <person name="Bertrand D."/>
            <person name="Gao S."/>
            <person name="Seet Q."/>
            <person name="Wongkham S."/>
            <person name="Teh B.T."/>
            <person name="Wongkham C."/>
            <person name="Intapan P.M."/>
            <person name="Maleewong W."/>
            <person name="Yang X."/>
            <person name="Hu M."/>
            <person name="Wang Z."/>
            <person name="Hofmann A."/>
            <person name="Sternberg P.W."/>
            <person name="Tan P."/>
            <person name="Wang J."/>
            <person name="Gasser R.B."/>
        </authorList>
    </citation>
    <scope>NUCLEOTIDE SEQUENCE [LARGE SCALE GENOMIC DNA]</scope>
</reference>
<dbReference type="SUPFAM" id="SSF53098">
    <property type="entry name" value="Ribonuclease H-like"/>
    <property type="match status" value="1"/>
</dbReference>
<accession>A0A074ZXJ0</accession>
<evidence type="ECO:0000313" key="1">
    <source>
        <dbReference type="EMBL" id="KER28065.1"/>
    </source>
</evidence>
<dbReference type="STRING" id="6198.A0A074ZXJ0"/>
<dbReference type="GeneID" id="20319222"/>
<dbReference type="AlphaFoldDB" id="A0A074ZXJ0"/>